<proteinExistence type="predicted"/>
<accession>A0A2M8P6Q9</accession>
<sequence length="63" mass="7064">MINSAYGKSAQFWFMDASDRSHVEMLVQIARLLATLDLDEVLRQTITLTTQTVGAARGTFFLL</sequence>
<reference evidence="1 2" key="1">
    <citation type="submission" date="2017-11" db="EMBL/GenBank/DDBJ databases">
        <title>Evolution of Phototrophy in the Chloroflexi Phylum Driven by Horizontal Gene Transfer.</title>
        <authorList>
            <person name="Ward L.M."/>
            <person name="Hemp J."/>
            <person name="Shih P.M."/>
            <person name="Mcglynn S.E."/>
            <person name="Fischer W."/>
        </authorList>
    </citation>
    <scope>NUCLEOTIDE SEQUENCE [LARGE SCALE GENOMIC DNA]</scope>
    <source>
        <strain evidence="1">JP3_13</strain>
    </source>
</reference>
<comment type="caution">
    <text evidence="1">The sequence shown here is derived from an EMBL/GenBank/DDBJ whole genome shotgun (WGS) entry which is preliminary data.</text>
</comment>
<evidence type="ECO:0000313" key="1">
    <source>
        <dbReference type="EMBL" id="PJF33221.1"/>
    </source>
</evidence>
<dbReference type="EMBL" id="PGTM01001059">
    <property type="protein sequence ID" value="PJF33221.1"/>
    <property type="molecule type" value="Genomic_DNA"/>
</dbReference>
<dbReference type="AlphaFoldDB" id="A0A2M8P6Q9"/>
<organism evidence="1 2">
    <name type="scientific">Candidatus Thermofonsia Clade 1 bacterium</name>
    <dbReference type="NCBI Taxonomy" id="2364210"/>
    <lineage>
        <taxon>Bacteria</taxon>
        <taxon>Bacillati</taxon>
        <taxon>Chloroflexota</taxon>
        <taxon>Candidatus Thermofontia</taxon>
        <taxon>Candidatus Thermofonsia Clade 1</taxon>
    </lineage>
</organism>
<evidence type="ECO:0000313" key="2">
    <source>
        <dbReference type="Proteomes" id="UP000229681"/>
    </source>
</evidence>
<gene>
    <name evidence="1" type="ORF">CUN49_19110</name>
</gene>
<name>A0A2M8P6Q9_9CHLR</name>
<dbReference type="Proteomes" id="UP000229681">
    <property type="component" value="Unassembled WGS sequence"/>
</dbReference>
<dbReference type="InterPro" id="IPR029016">
    <property type="entry name" value="GAF-like_dom_sf"/>
</dbReference>
<feature type="non-terminal residue" evidence="1">
    <location>
        <position position="63"/>
    </location>
</feature>
<dbReference type="Gene3D" id="3.30.450.40">
    <property type="match status" value="1"/>
</dbReference>
<dbReference type="SUPFAM" id="SSF55781">
    <property type="entry name" value="GAF domain-like"/>
    <property type="match status" value="1"/>
</dbReference>
<protein>
    <submittedName>
        <fullName evidence="1">Uncharacterized protein</fullName>
    </submittedName>
</protein>